<evidence type="ECO:0000256" key="1">
    <source>
        <dbReference type="ARBA" id="ARBA00022737"/>
    </source>
</evidence>
<dbReference type="SUPFAM" id="SSF48452">
    <property type="entry name" value="TPR-like"/>
    <property type="match status" value="1"/>
</dbReference>
<feature type="transmembrane region" description="Helical" evidence="3">
    <location>
        <begin position="12"/>
        <end position="31"/>
    </location>
</feature>
<feature type="transmembrane region" description="Helical" evidence="3">
    <location>
        <begin position="156"/>
        <end position="173"/>
    </location>
</feature>
<accession>A0ABS8JG06</accession>
<dbReference type="Proteomes" id="UP001165293">
    <property type="component" value="Unassembled WGS sequence"/>
</dbReference>
<evidence type="ECO:0000256" key="3">
    <source>
        <dbReference type="SAM" id="Phobius"/>
    </source>
</evidence>
<evidence type="ECO:0000313" key="4">
    <source>
        <dbReference type="EMBL" id="MCC8362492.1"/>
    </source>
</evidence>
<keyword evidence="5" id="KW-1185">Reference proteome</keyword>
<feature type="transmembrane region" description="Helical" evidence="3">
    <location>
        <begin position="207"/>
        <end position="225"/>
    </location>
</feature>
<feature type="transmembrane region" description="Helical" evidence="3">
    <location>
        <begin position="129"/>
        <end position="150"/>
    </location>
</feature>
<evidence type="ECO:0000256" key="2">
    <source>
        <dbReference type="ARBA" id="ARBA00022803"/>
    </source>
</evidence>
<feature type="transmembrane region" description="Helical" evidence="3">
    <location>
        <begin position="315"/>
        <end position="334"/>
    </location>
</feature>
<feature type="transmembrane region" description="Helical" evidence="3">
    <location>
        <begin position="346"/>
        <end position="365"/>
    </location>
</feature>
<feature type="transmembrane region" description="Helical" evidence="3">
    <location>
        <begin position="99"/>
        <end position="117"/>
    </location>
</feature>
<dbReference type="PANTHER" id="PTHR44227:SF3">
    <property type="entry name" value="PROTEIN O-MANNOSYL-TRANSFERASE TMTC4"/>
    <property type="match status" value="1"/>
</dbReference>
<comment type="caution">
    <text evidence="4">The sequence shown here is derived from an EMBL/GenBank/DDBJ whole genome shotgun (WGS) entry which is preliminary data.</text>
</comment>
<sequence length="662" mass="71661">MPQRFRRLQDHWAPLAFAAVLLLALLAWWPGVSGGFLFDDFVNLPALGGMGAIDNAPAFWRYITSGTADPTGRPLSLLSFLVDANNWPADPAPFLRTNVLLHLLNGALLFVLLRQLGRRLDGPSSRADAAAVVGAGAWLLHPLFVSTTLYIVQREAMLPATFTLLGLIAWVHGRARFAMSPNAGIAWMVGGLGLCTLLAVLSKANGALLPVLAWVIDAVVLRPGDAAGIREDRRLRAVRGVLLIAPSVLLFAWLALQLRHLHHDFGIREWTIAERLLTQPRVLVDYLQALVVPRVLTTGLYNDGYVVSTGLMSPASTLPALLAIVALIVAGFALRRRAPALACAMLFYFAGHLIESTVLPLELYFEHRNYVPALLLGWPLARAIVGLRLNKDARAALCAVLLLMLAATTWQRASLWTQQDKMAYLWADRNPDSSRAQATAALFEMRTLPPLAVMRLSPLVQANPDDLQLALNLASARCAAGGLGPRDVDAVAYALRHATHGDQLVYRWLGEALGLAQAGSCGGVDVATVARWIDATRTNPTISQIAGRQQDLHSLAGQVALAQGKPQVALDEFDAALTASPSPQAALQQAGMLASAGCFEQAIAHLDRAPMRPASDASSPWNMRRAHDWVMQRQGFYEHERTTLRAIIAEDLRTQGQGKCGA</sequence>
<dbReference type="RefSeq" id="WP_230526092.1">
    <property type="nucleotide sequence ID" value="NZ_JAJGAK010000001.1"/>
</dbReference>
<dbReference type="PANTHER" id="PTHR44227">
    <property type="match status" value="1"/>
</dbReference>
<proteinExistence type="predicted"/>
<keyword evidence="1" id="KW-0677">Repeat</keyword>
<dbReference type="EMBL" id="JAJGAK010000001">
    <property type="protein sequence ID" value="MCC8362492.1"/>
    <property type="molecule type" value="Genomic_DNA"/>
</dbReference>
<keyword evidence="2" id="KW-0802">TPR repeat</keyword>
<feature type="transmembrane region" description="Helical" evidence="3">
    <location>
        <begin position="237"/>
        <end position="256"/>
    </location>
</feature>
<organism evidence="4 5">
    <name type="scientific">Noviluteimonas lactosilytica</name>
    <dbReference type="NCBI Taxonomy" id="2888523"/>
    <lineage>
        <taxon>Bacteria</taxon>
        <taxon>Pseudomonadati</taxon>
        <taxon>Pseudomonadota</taxon>
        <taxon>Gammaproteobacteria</taxon>
        <taxon>Lysobacterales</taxon>
        <taxon>Lysobacteraceae</taxon>
        <taxon>Noviluteimonas</taxon>
    </lineage>
</organism>
<evidence type="ECO:0000313" key="5">
    <source>
        <dbReference type="Proteomes" id="UP001165293"/>
    </source>
</evidence>
<gene>
    <name evidence="4" type="ORF">LK996_05320</name>
</gene>
<dbReference type="InterPro" id="IPR011990">
    <property type="entry name" value="TPR-like_helical_dom_sf"/>
</dbReference>
<keyword evidence="3" id="KW-0472">Membrane</keyword>
<dbReference type="InterPro" id="IPR052346">
    <property type="entry name" value="O-mannosyl-transferase_TMTC"/>
</dbReference>
<keyword evidence="3" id="KW-1133">Transmembrane helix</keyword>
<keyword evidence="3" id="KW-0812">Transmembrane</keyword>
<reference evidence="4" key="1">
    <citation type="submission" date="2021-10" db="EMBL/GenBank/DDBJ databases">
        <authorList>
            <person name="Lyu M."/>
            <person name="Wang X."/>
            <person name="Meng X."/>
            <person name="Xu K."/>
        </authorList>
    </citation>
    <scope>NUCLEOTIDE SEQUENCE</scope>
    <source>
        <strain evidence="4">A6</strain>
    </source>
</reference>
<dbReference type="Gene3D" id="1.25.40.10">
    <property type="entry name" value="Tetratricopeptide repeat domain"/>
    <property type="match status" value="1"/>
</dbReference>
<name>A0ABS8JG06_9GAMM</name>
<protein>
    <submittedName>
        <fullName evidence="4">Tetratricopeptide repeat protein</fullName>
    </submittedName>
</protein>
<feature type="transmembrane region" description="Helical" evidence="3">
    <location>
        <begin position="185"/>
        <end position="201"/>
    </location>
</feature>